<organism evidence="2 3">
    <name type="scientific">Setaria viridis</name>
    <name type="common">Green bristlegrass</name>
    <name type="synonym">Setaria italica subsp. viridis</name>
    <dbReference type="NCBI Taxonomy" id="4556"/>
    <lineage>
        <taxon>Eukaryota</taxon>
        <taxon>Viridiplantae</taxon>
        <taxon>Streptophyta</taxon>
        <taxon>Embryophyta</taxon>
        <taxon>Tracheophyta</taxon>
        <taxon>Spermatophyta</taxon>
        <taxon>Magnoliopsida</taxon>
        <taxon>Liliopsida</taxon>
        <taxon>Poales</taxon>
        <taxon>Poaceae</taxon>
        <taxon>PACMAD clade</taxon>
        <taxon>Panicoideae</taxon>
        <taxon>Panicodae</taxon>
        <taxon>Paniceae</taxon>
        <taxon>Cenchrinae</taxon>
        <taxon>Setaria</taxon>
    </lineage>
</organism>
<accession>A0A4U6W691</accession>
<evidence type="ECO:0000313" key="2">
    <source>
        <dbReference type="EMBL" id="TKW38130.1"/>
    </source>
</evidence>
<reference evidence="2" key="1">
    <citation type="submission" date="2019-03" db="EMBL/GenBank/DDBJ databases">
        <title>WGS assembly of Setaria viridis.</title>
        <authorList>
            <person name="Huang P."/>
            <person name="Jenkins J."/>
            <person name="Grimwood J."/>
            <person name="Barry K."/>
            <person name="Healey A."/>
            <person name="Mamidi S."/>
            <person name="Sreedasyam A."/>
            <person name="Shu S."/>
            <person name="Feldman M."/>
            <person name="Wu J."/>
            <person name="Yu Y."/>
            <person name="Chen C."/>
            <person name="Johnson J."/>
            <person name="Rokhsar D."/>
            <person name="Baxter I."/>
            <person name="Schmutz J."/>
            <person name="Brutnell T."/>
            <person name="Kellogg E."/>
        </authorList>
    </citation>
    <scope>NUCLEOTIDE SEQUENCE [LARGE SCALE GENOMIC DNA]</scope>
</reference>
<dbReference type="AlphaFoldDB" id="A0A4U6W691"/>
<sequence>MPAGVETRRREDEDVASAWQCRSRGRRRRGRGRGDPAGEGGERRSGQGAQGRSRRRSEAGVAGAGREREPSGASRGCFGNKLDRDLAIPGAGFSVNNQIAIYSRSNLGSLLKIEVEFCENI</sequence>
<name>A0A4U6W691_SETVI</name>
<feature type="region of interest" description="Disordered" evidence="1">
    <location>
        <begin position="1"/>
        <end position="80"/>
    </location>
</feature>
<proteinExistence type="predicted"/>
<dbReference type="Proteomes" id="UP000298652">
    <property type="component" value="Chromosome 1"/>
</dbReference>
<evidence type="ECO:0000313" key="3">
    <source>
        <dbReference type="Proteomes" id="UP000298652"/>
    </source>
</evidence>
<keyword evidence="3" id="KW-1185">Reference proteome</keyword>
<feature type="compositionally biased region" description="Basic and acidic residues" evidence="1">
    <location>
        <begin position="32"/>
        <end position="45"/>
    </location>
</feature>
<gene>
    <name evidence="2" type="ORF">SEVIR_1G094100v2</name>
</gene>
<protein>
    <submittedName>
        <fullName evidence="2">Uncharacterized protein</fullName>
    </submittedName>
</protein>
<evidence type="ECO:0000256" key="1">
    <source>
        <dbReference type="SAM" id="MobiDB-lite"/>
    </source>
</evidence>
<feature type="compositionally biased region" description="Basic and acidic residues" evidence="1">
    <location>
        <begin position="1"/>
        <end position="12"/>
    </location>
</feature>
<dbReference type="EMBL" id="CM016552">
    <property type="protein sequence ID" value="TKW38130.1"/>
    <property type="molecule type" value="Genomic_DNA"/>
</dbReference>
<dbReference type="Gramene" id="TKW38130">
    <property type="protein sequence ID" value="TKW38130"/>
    <property type="gene ID" value="SEVIR_1G094100v2"/>
</dbReference>